<dbReference type="EMBL" id="JBEYBF010000010">
    <property type="protein sequence ID" value="MEU1953422.1"/>
    <property type="molecule type" value="Genomic_DNA"/>
</dbReference>
<gene>
    <name evidence="2" type="ORF">ABZ510_16310</name>
</gene>
<organism evidence="2 3">
    <name type="scientific">Nocardia rhamnosiphila</name>
    <dbReference type="NCBI Taxonomy" id="426716"/>
    <lineage>
        <taxon>Bacteria</taxon>
        <taxon>Bacillati</taxon>
        <taxon>Actinomycetota</taxon>
        <taxon>Actinomycetes</taxon>
        <taxon>Mycobacteriales</taxon>
        <taxon>Nocardiaceae</taxon>
        <taxon>Nocardia</taxon>
    </lineage>
</organism>
<keyword evidence="3" id="KW-1185">Reference proteome</keyword>
<proteinExistence type="predicted"/>
<dbReference type="InterPro" id="IPR058915">
    <property type="entry name" value="AcrVA2-like"/>
</dbReference>
<feature type="region of interest" description="Disordered" evidence="1">
    <location>
        <begin position="87"/>
        <end position="123"/>
    </location>
</feature>
<evidence type="ECO:0000313" key="3">
    <source>
        <dbReference type="Proteomes" id="UP001550628"/>
    </source>
</evidence>
<accession>A0ABV2WRA6</accession>
<name>A0ABV2WRA6_9NOCA</name>
<dbReference type="RefSeq" id="WP_356957860.1">
    <property type="nucleotide sequence ID" value="NZ_JBEYBD010000011.1"/>
</dbReference>
<feature type="region of interest" description="Disordered" evidence="1">
    <location>
        <begin position="156"/>
        <end position="178"/>
    </location>
</feature>
<dbReference type="Pfam" id="PF26125">
    <property type="entry name" value="AcrVA2-like"/>
    <property type="match status" value="1"/>
</dbReference>
<comment type="caution">
    <text evidence="2">The sequence shown here is derived from an EMBL/GenBank/DDBJ whole genome shotgun (WGS) entry which is preliminary data.</text>
</comment>
<dbReference type="Proteomes" id="UP001550628">
    <property type="component" value="Unassembled WGS sequence"/>
</dbReference>
<sequence>MWSTADPAARYLYISLATKLRYEGSEDSYEETTRIFPLTGTRTIDDLSTLNAGFGGGPDDMSQEGDQRVHSLALSLLLYLCSDRSDIQEHRPPSPAGRRGRKTRRQEGRTVVDMGFDIGPPSKVRAATAAPPIATMVPLDGHGSCASTACTLADVPDRTPEQANTGGAVAAADPGQPE</sequence>
<evidence type="ECO:0000313" key="2">
    <source>
        <dbReference type="EMBL" id="MEU1953422.1"/>
    </source>
</evidence>
<reference evidence="2 3" key="1">
    <citation type="submission" date="2024-06" db="EMBL/GenBank/DDBJ databases">
        <title>The Natural Products Discovery Center: Release of the First 8490 Sequenced Strains for Exploring Actinobacteria Biosynthetic Diversity.</title>
        <authorList>
            <person name="Kalkreuter E."/>
            <person name="Kautsar S.A."/>
            <person name="Yang D."/>
            <person name="Bader C.D."/>
            <person name="Teijaro C.N."/>
            <person name="Fluegel L."/>
            <person name="Davis C.M."/>
            <person name="Simpson J.R."/>
            <person name="Lauterbach L."/>
            <person name="Steele A.D."/>
            <person name="Gui C."/>
            <person name="Meng S."/>
            <person name="Li G."/>
            <person name="Viehrig K."/>
            <person name="Ye F."/>
            <person name="Su P."/>
            <person name="Kiefer A.F."/>
            <person name="Nichols A."/>
            <person name="Cepeda A.J."/>
            <person name="Yan W."/>
            <person name="Fan B."/>
            <person name="Jiang Y."/>
            <person name="Adhikari A."/>
            <person name="Zheng C.-J."/>
            <person name="Schuster L."/>
            <person name="Cowan T.M."/>
            <person name="Smanski M.J."/>
            <person name="Chevrette M.G."/>
            <person name="De Carvalho L.P.S."/>
            <person name="Shen B."/>
        </authorList>
    </citation>
    <scope>NUCLEOTIDE SEQUENCE [LARGE SCALE GENOMIC DNA]</scope>
    <source>
        <strain evidence="2 3">NPDC019708</strain>
    </source>
</reference>
<protein>
    <submittedName>
        <fullName evidence="2">Uncharacterized protein</fullName>
    </submittedName>
</protein>
<evidence type="ECO:0000256" key="1">
    <source>
        <dbReference type="SAM" id="MobiDB-lite"/>
    </source>
</evidence>